<gene>
    <name evidence="3" type="ORF">GTA08_BOTSDO05096</name>
</gene>
<organism evidence="3 4">
    <name type="scientific">Botryosphaeria dothidea</name>
    <dbReference type="NCBI Taxonomy" id="55169"/>
    <lineage>
        <taxon>Eukaryota</taxon>
        <taxon>Fungi</taxon>
        <taxon>Dikarya</taxon>
        <taxon>Ascomycota</taxon>
        <taxon>Pezizomycotina</taxon>
        <taxon>Dothideomycetes</taxon>
        <taxon>Dothideomycetes incertae sedis</taxon>
        <taxon>Botryosphaeriales</taxon>
        <taxon>Botryosphaeriaceae</taxon>
        <taxon>Botryosphaeria</taxon>
    </lineage>
</organism>
<dbReference type="Gene3D" id="2.120.10.80">
    <property type="entry name" value="Kelch-type beta propeller"/>
    <property type="match status" value="1"/>
</dbReference>
<protein>
    <submittedName>
        <fullName evidence="3">Galactose oxidase/kelch beta-propeller</fullName>
    </submittedName>
</protein>
<feature type="region of interest" description="Disordered" evidence="1">
    <location>
        <begin position="669"/>
        <end position="782"/>
    </location>
</feature>
<feature type="compositionally biased region" description="Polar residues" evidence="1">
    <location>
        <begin position="677"/>
        <end position="695"/>
    </location>
</feature>
<feature type="transmembrane region" description="Helical" evidence="2">
    <location>
        <begin position="390"/>
        <end position="415"/>
    </location>
</feature>
<keyword evidence="2" id="KW-1133">Transmembrane helix</keyword>
<keyword evidence="2" id="KW-0472">Membrane</keyword>
<proteinExistence type="predicted"/>
<evidence type="ECO:0000313" key="4">
    <source>
        <dbReference type="Proteomes" id="UP000572817"/>
    </source>
</evidence>
<reference evidence="3" key="1">
    <citation type="submission" date="2020-04" db="EMBL/GenBank/DDBJ databases">
        <title>Genome Assembly and Annotation of Botryosphaeria dothidea sdau 11-99, a Latent Pathogen of Apple Fruit Ring Rot in China.</title>
        <authorList>
            <person name="Yu C."/>
            <person name="Diao Y."/>
            <person name="Lu Q."/>
            <person name="Zhao J."/>
            <person name="Cui S."/>
            <person name="Peng C."/>
            <person name="He B."/>
            <person name="Liu H."/>
        </authorList>
    </citation>
    <scope>NUCLEOTIDE SEQUENCE [LARGE SCALE GENOMIC DNA]</scope>
    <source>
        <strain evidence="3">Sdau11-99</strain>
    </source>
</reference>
<evidence type="ECO:0000256" key="1">
    <source>
        <dbReference type="SAM" id="MobiDB-lite"/>
    </source>
</evidence>
<feature type="region of interest" description="Disordered" evidence="1">
    <location>
        <begin position="518"/>
        <end position="553"/>
    </location>
</feature>
<dbReference type="InterPro" id="IPR011043">
    <property type="entry name" value="Gal_Oxase/kelch_b-propeller"/>
</dbReference>
<sequence>MAPPKPKVALKNHCSVVHDNTLYVYSPDAFQSISLTEDAEWKTLKSGVAATGAQCVYGGGALYVVGGTVDASLNYPGVQKYDFASKDWEWITPTDTIAANRVNHGAAFLESSSQILIYAGSTVSGDTGTSSGTYTINTAAPYSVSSYPSGGAPNVISPILLPWDDSSALMVGGGASQTQVFKFSVANGWENLGVQLPAGIADQTTTKCTVVDGDDGSKVLEQYNLGASPNEVTRLALLGAGGAQATTGEAVGAKRKRDLTLSDWPSYNSSLAPDTTRTGASIAQDSKGRAIISGGDDEDPIAIFDERENTWMNATELFYGSQEPTKISSSSSSSLSSKTHSATSSASSSLAAASSTVASAIASATASATGIASGSSSSTSDSDDEHKNRMLTVLGATLGTIFGLAAVLIIILLLLRCKRQKNKGAGGEKGGEKDRLSFADRGVSQFGAYPNPPSAPPYMQDNNASQTSLAIISGKIGNNTKGPKTHTRGMPSDASTAGLVKKQSPLAYNEAHEMSPMSAAPPYSISNPMTQPPPAAAVGDEKPSRSRSSGWSRYFANNEATNLASEPYDRSTYASNHSNRLSGLSASEYDTNSRYLSQPPKFTHQALPPLDVSFANNAFDGNRLSRVVTGSPTIGNSREDLSSHGMGVGTPMRAQLARATSVSTISSFESKRMSHADGQQTWTPIEGSQWNNRAASSLYPDSRPTSENPFPDGTSSYYPNDGTSSYYPGDGTSSYYPKSNTNSLYPPSLHPDSAKMPAPPTGRESTVTVFPRGVPSNVPNDEERQKAIGNQDMSWLKF</sequence>
<feature type="region of interest" description="Disordered" evidence="1">
    <location>
        <begin position="264"/>
        <end position="283"/>
    </location>
</feature>
<keyword evidence="2" id="KW-0812">Transmembrane</keyword>
<dbReference type="SUPFAM" id="SSF50965">
    <property type="entry name" value="Galactose oxidase, central domain"/>
    <property type="match status" value="1"/>
</dbReference>
<keyword evidence="4" id="KW-1185">Reference proteome</keyword>
<accession>A0A8H4ITE3</accession>
<dbReference type="AlphaFoldDB" id="A0A8H4ITE3"/>
<name>A0A8H4ITE3_9PEZI</name>
<feature type="region of interest" description="Disordered" evidence="1">
    <location>
        <begin position="474"/>
        <end position="498"/>
    </location>
</feature>
<comment type="caution">
    <text evidence="3">The sequence shown here is derived from an EMBL/GenBank/DDBJ whole genome shotgun (WGS) entry which is preliminary data.</text>
</comment>
<evidence type="ECO:0000313" key="3">
    <source>
        <dbReference type="EMBL" id="KAF4306917.1"/>
    </source>
</evidence>
<feature type="compositionally biased region" description="Polar residues" evidence="1">
    <location>
        <begin position="703"/>
        <end position="745"/>
    </location>
</feature>
<dbReference type="EMBL" id="WWBZ02000033">
    <property type="protein sequence ID" value="KAF4306917.1"/>
    <property type="molecule type" value="Genomic_DNA"/>
</dbReference>
<dbReference type="Proteomes" id="UP000572817">
    <property type="component" value="Unassembled WGS sequence"/>
</dbReference>
<dbReference type="InterPro" id="IPR015915">
    <property type="entry name" value="Kelch-typ_b-propeller"/>
</dbReference>
<dbReference type="OrthoDB" id="5352000at2759"/>
<evidence type="ECO:0000256" key="2">
    <source>
        <dbReference type="SAM" id="Phobius"/>
    </source>
</evidence>